<dbReference type="Proteomes" id="UP001060919">
    <property type="component" value="Chromosome"/>
</dbReference>
<dbReference type="RefSeq" id="WP_264790017.1">
    <property type="nucleotide sequence ID" value="NZ_AP026867.1"/>
</dbReference>
<gene>
    <name evidence="2" type="ORF">AsAng_0055910</name>
</gene>
<feature type="transmembrane region" description="Helical" evidence="1">
    <location>
        <begin position="111"/>
        <end position="129"/>
    </location>
</feature>
<evidence type="ECO:0000313" key="2">
    <source>
        <dbReference type="EMBL" id="BDS14809.1"/>
    </source>
</evidence>
<evidence type="ECO:0000313" key="3">
    <source>
        <dbReference type="Proteomes" id="UP001060919"/>
    </source>
</evidence>
<feature type="transmembrane region" description="Helical" evidence="1">
    <location>
        <begin position="37"/>
        <end position="58"/>
    </location>
</feature>
<protein>
    <submittedName>
        <fullName evidence="2">Rod shape-determining protein MreD</fullName>
    </submittedName>
</protein>
<name>A0A915YKR0_9BACT</name>
<keyword evidence="1" id="KW-0472">Membrane</keyword>
<proteinExistence type="predicted"/>
<dbReference type="KEGG" id="aup:AsAng_0055910"/>
<keyword evidence="3" id="KW-1185">Reference proteome</keyword>
<dbReference type="EMBL" id="AP026867">
    <property type="protein sequence ID" value="BDS14809.1"/>
    <property type="molecule type" value="Genomic_DNA"/>
</dbReference>
<accession>A0A915YKR0</accession>
<reference evidence="2" key="1">
    <citation type="submission" date="2022-09" db="EMBL/GenBank/DDBJ databases">
        <title>Aureispira anguillicida sp. nov., isolated from Leptocephalus of Japanese eel Anguilla japonica.</title>
        <authorList>
            <person name="Yuasa K."/>
            <person name="Mekata T."/>
            <person name="Ikunari K."/>
        </authorList>
    </citation>
    <scope>NUCLEOTIDE SEQUENCE</scope>
    <source>
        <strain evidence="2">EL160426</strain>
    </source>
</reference>
<keyword evidence="1" id="KW-0812">Transmembrane</keyword>
<evidence type="ECO:0000256" key="1">
    <source>
        <dbReference type="SAM" id="Phobius"/>
    </source>
</evidence>
<organism evidence="2 3">
    <name type="scientific">Aureispira anguillae</name>
    <dbReference type="NCBI Taxonomy" id="2864201"/>
    <lineage>
        <taxon>Bacteria</taxon>
        <taxon>Pseudomonadati</taxon>
        <taxon>Bacteroidota</taxon>
        <taxon>Saprospiria</taxon>
        <taxon>Saprospirales</taxon>
        <taxon>Saprospiraceae</taxon>
        <taxon>Aureispira</taxon>
    </lineage>
</organism>
<feature type="transmembrane region" description="Helical" evidence="1">
    <location>
        <begin position="12"/>
        <end position="30"/>
    </location>
</feature>
<dbReference type="AlphaFoldDB" id="A0A915YKR0"/>
<sequence>MTSLIRANFIRFVLLIIIQFILKGIGYVHIDIYVYPVFILLLPVGLMDGAVMLLAFIYGLCIDAFYNTPGLFASTSVAVAAARPLVLAMLEPRGGYETGKAPTKYNLGTRWFLQYSGILMLWHTIWVVTLEQLSLFSWLWFLTLLMVFALSMLIVTLYQYIFNPKE</sequence>
<keyword evidence="1" id="KW-1133">Transmembrane helix</keyword>
<feature type="transmembrane region" description="Helical" evidence="1">
    <location>
        <begin position="135"/>
        <end position="161"/>
    </location>
</feature>